<reference evidence="2" key="1">
    <citation type="journal article" date="2012" name="J. Bacteriol.">
        <title>Genome Sequence of Streptomyces auratus Strain AGR0001, a Phoslactomycin-Producing Actinomycete.</title>
        <authorList>
            <person name="Han X."/>
            <person name="Li M."/>
            <person name="Ding Z."/>
            <person name="Zhao J."/>
            <person name="Ji K."/>
            <person name="Wen M."/>
            <person name="Lu T."/>
        </authorList>
    </citation>
    <scope>NUCLEOTIDE SEQUENCE [LARGE SCALE GENOMIC DNA]</scope>
    <source>
        <strain evidence="2">AGR0001</strain>
    </source>
</reference>
<keyword evidence="1" id="KW-0812">Transmembrane</keyword>
<keyword evidence="1" id="KW-1133">Transmembrane helix</keyword>
<evidence type="ECO:0000313" key="2">
    <source>
        <dbReference type="EMBL" id="EJJ04984.1"/>
    </source>
</evidence>
<comment type="caution">
    <text evidence="2">The sequence shown here is derived from an EMBL/GenBank/DDBJ whole genome shotgun (WGS) entry which is preliminary data.</text>
</comment>
<sequence length="75" mass="7244">MACGFVGTFGFVGFVRFVSFGGVVGLFGLVGFGLVGFVPCGGPSGGLRCFEGIRCGGPACGGTRAGAGSGCGDLR</sequence>
<feature type="transmembrane region" description="Helical" evidence="1">
    <location>
        <begin position="14"/>
        <end position="38"/>
    </location>
</feature>
<dbReference type="STRING" id="1160718.SU9_20753"/>
<evidence type="ECO:0000256" key="1">
    <source>
        <dbReference type="SAM" id="Phobius"/>
    </source>
</evidence>
<accession>J1RKQ9</accession>
<organism evidence="2">
    <name type="scientific">Streptomyces auratus AGR0001</name>
    <dbReference type="NCBI Taxonomy" id="1160718"/>
    <lineage>
        <taxon>Bacteria</taxon>
        <taxon>Bacillati</taxon>
        <taxon>Actinomycetota</taxon>
        <taxon>Actinomycetes</taxon>
        <taxon>Kitasatosporales</taxon>
        <taxon>Streptomycetaceae</taxon>
        <taxon>Streptomyces</taxon>
    </lineage>
</organism>
<dbReference type="EMBL" id="AJGV01000127">
    <property type="protein sequence ID" value="EJJ04984.1"/>
    <property type="molecule type" value="Genomic_DNA"/>
</dbReference>
<dbReference type="HOGENOM" id="CLU_2669345_0_0_11"/>
<keyword evidence="1" id="KW-0472">Membrane</keyword>
<name>J1RKQ9_9ACTN</name>
<gene>
    <name evidence="2" type="ORF">SU9_20753</name>
</gene>
<dbReference type="AlphaFoldDB" id="J1RKQ9"/>
<proteinExistence type="predicted"/>
<protein>
    <submittedName>
        <fullName evidence="2">Uncharacterized protein</fullName>
    </submittedName>
</protein>